<feature type="domain" description="SAM" evidence="5">
    <location>
        <begin position="168"/>
        <end position="216"/>
    </location>
</feature>
<dbReference type="GO" id="GO:0005198">
    <property type="term" value="F:structural molecule activity"/>
    <property type="evidence" value="ECO:0007669"/>
    <property type="project" value="TreeGrafter"/>
</dbReference>
<dbReference type="Gene3D" id="3.40.50.10140">
    <property type="entry name" value="Toll/interleukin-1 receptor homology (TIR) domain"/>
    <property type="match status" value="1"/>
</dbReference>
<dbReference type="InterPro" id="IPR013761">
    <property type="entry name" value="SAM/pointed_sf"/>
</dbReference>
<evidence type="ECO:0000256" key="3">
    <source>
        <dbReference type="ARBA" id="ARBA00022737"/>
    </source>
</evidence>
<dbReference type="PANTHER" id="PTHR13923">
    <property type="entry name" value="SEC31-RELATED PROTEIN"/>
    <property type="match status" value="1"/>
</dbReference>
<protein>
    <recommendedName>
        <fullName evidence="9">TIR domain-containing protein</fullName>
    </recommendedName>
</protein>
<dbReference type="GO" id="GO:0090110">
    <property type="term" value="P:COPII-coated vesicle cargo loading"/>
    <property type="evidence" value="ECO:0007669"/>
    <property type="project" value="TreeGrafter"/>
</dbReference>
<dbReference type="GO" id="GO:0070971">
    <property type="term" value="C:endoplasmic reticulum exit site"/>
    <property type="evidence" value="ECO:0007669"/>
    <property type="project" value="TreeGrafter"/>
</dbReference>
<keyword evidence="3" id="KW-0677">Repeat</keyword>
<dbReference type="Pfam" id="PF13676">
    <property type="entry name" value="TIR_2"/>
    <property type="match status" value="1"/>
</dbReference>
<feature type="compositionally biased region" description="Basic residues" evidence="4">
    <location>
        <begin position="460"/>
        <end position="470"/>
    </location>
</feature>
<feature type="compositionally biased region" description="Polar residues" evidence="4">
    <location>
        <begin position="498"/>
        <end position="507"/>
    </location>
</feature>
<feature type="domain" description="TIR" evidence="6">
    <location>
        <begin position="12"/>
        <end position="137"/>
    </location>
</feature>
<feature type="compositionally biased region" description="Polar residues" evidence="4">
    <location>
        <begin position="415"/>
        <end position="441"/>
    </location>
</feature>
<dbReference type="Pfam" id="PF07647">
    <property type="entry name" value="SAM_2"/>
    <property type="match status" value="1"/>
</dbReference>
<dbReference type="GO" id="GO:0007029">
    <property type="term" value="P:endoplasmic reticulum organization"/>
    <property type="evidence" value="ECO:0007669"/>
    <property type="project" value="TreeGrafter"/>
</dbReference>
<dbReference type="Gene3D" id="1.10.150.50">
    <property type="entry name" value="Transcription Factor, Ets-1"/>
    <property type="match status" value="1"/>
</dbReference>
<proteinExistence type="predicted"/>
<reference evidence="7 8" key="1">
    <citation type="journal article" date="2015" name="Genome Biol. Evol.">
        <title>Comparative Genomics of a Bacterivorous Green Alga Reveals Evolutionary Causalities and Consequences of Phago-Mixotrophic Mode of Nutrition.</title>
        <authorList>
            <person name="Burns J.A."/>
            <person name="Paasch A."/>
            <person name="Narechania A."/>
            <person name="Kim E."/>
        </authorList>
    </citation>
    <scope>NUCLEOTIDE SEQUENCE [LARGE SCALE GENOMIC DNA]</scope>
    <source>
        <strain evidence="7 8">PLY_AMNH</strain>
    </source>
</reference>
<dbReference type="AlphaFoldDB" id="A0AAE0BMQ2"/>
<evidence type="ECO:0008006" key="9">
    <source>
        <dbReference type="Google" id="ProtNLM"/>
    </source>
</evidence>
<dbReference type="InterPro" id="IPR000157">
    <property type="entry name" value="TIR_dom"/>
</dbReference>
<evidence type="ECO:0000313" key="7">
    <source>
        <dbReference type="EMBL" id="KAK3238800.1"/>
    </source>
</evidence>
<accession>A0AAE0BMQ2</accession>
<keyword evidence="8" id="KW-1185">Reference proteome</keyword>
<name>A0AAE0BMQ2_9CHLO</name>
<dbReference type="Gene3D" id="1.20.940.10">
    <property type="entry name" value="Functional domain of the splicing factor Prp18"/>
    <property type="match status" value="1"/>
</dbReference>
<dbReference type="Proteomes" id="UP001190700">
    <property type="component" value="Unassembled WGS sequence"/>
</dbReference>
<dbReference type="InterPro" id="IPR001660">
    <property type="entry name" value="SAM"/>
</dbReference>
<evidence type="ECO:0000259" key="5">
    <source>
        <dbReference type="Pfam" id="PF07647"/>
    </source>
</evidence>
<evidence type="ECO:0000256" key="1">
    <source>
        <dbReference type="ARBA" id="ARBA00022448"/>
    </source>
</evidence>
<dbReference type="SUPFAM" id="SSF52200">
    <property type="entry name" value="Toll/Interleukin receptor TIR domain"/>
    <property type="match status" value="1"/>
</dbReference>
<feature type="region of interest" description="Disordered" evidence="4">
    <location>
        <begin position="252"/>
        <end position="320"/>
    </location>
</feature>
<dbReference type="InterPro" id="IPR040251">
    <property type="entry name" value="SEC31-like"/>
</dbReference>
<feature type="compositionally biased region" description="Polar residues" evidence="4">
    <location>
        <begin position="374"/>
        <end position="387"/>
    </location>
</feature>
<evidence type="ECO:0000259" key="6">
    <source>
        <dbReference type="Pfam" id="PF13676"/>
    </source>
</evidence>
<evidence type="ECO:0000313" key="8">
    <source>
        <dbReference type="Proteomes" id="UP001190700"/>
    </source>
</evidence>
<organism evidence="7 8">
    <name type="scientific">Cymbomonas tetramitiformis</name>
    <dbReference type="NCBI Taxonomy" id="36881"/>
    <lineage>
        <taxon>Eukaryota</taxon>
        <taxon>Viridiplantae</taxon>
        <taxon>Chlorophyta</taxon>
        <taxon>Pyramimonadophyceae</taxon>
        <taxon>Pyramimonadales</taxon>
        <taxon>Pyramimonadaceae</taxon>
        <taxon>Cymbomonas</taxon>
    </lineage>
</organism>
<evidence type="ECO:0000256" key="4">
    <source>
        <dbReference type="SAM" id="MobiDB-lite"/>
    </source>
</evidence>
<dbReference type="EMBL" id="LGRX02034103">
    <property type="protein sequence ID" value="KAK3238800.1"/>
    <property type="molecule type" value="Genomic_DNA"/>
</dbReference>
<feature type="region of interest" description="Disordered" evidence="4">
    <location>
        <begin position="374"/>
        <end position="567"/>
    </location>
</feature>
<sequence length="772" mass="84348">MAPLNSPGKWDIFISHTQHNPNAVILAEKLNHSFEKLGRTVWLDVNMQHRDEAAMEEGVKNSASVIAIITDGDGQSGCAYFERPFCLKELRWAVEAGKYIQPVIRVEDKKRIGEFMKGAPKDLHFLGSVDFIDLHRGAIQYWDTGVSMIFQRIDNAPKNASRSSSSLNTEVHSFLNEIGLSQFADKFAELGVSTLEDLQDVDKDMLATDVGLNKLQINKFARNYANADGRFQPPPFPFLAHEVEGEAVPQLAPAPQTQPQQQQQQQAQQPQYAAIPQQQQQQQQQAAPAYNAAPAATAYQQQPQQTASYNQQATSFPQQQAPMQQQVAPSQFVPQAAAYHAAPAPSAYIPQQPMAQQGQQPHAPPVSGQGMFTPQQFTPNIPAQPQEQPRGMFTPQQFTPKIPAQPRSSPRACTPPSTSRQTFRRSPQEQPQGMFTPQQFTPKIPAQPQEQPRACTPRRAGAKTFRRRSPRSSPGHVHPAAVHAKHSGAAPGAAQGMFTPQQFTPNIPAQPQEQPQAQQQPGAAYNAQPAAMQPASQPTAMQPALQPTQFQPQQTTQFQPQQTTQFQPQQFMGGAQTPQYQPQPQFATPSMGSWASGIMGSQMQQQAAPKAAEPVREQVPTGPPPTVSVDNVDTSAVKEELKPIVASSPSFSDRVQRCSGAPGDGCLARVVGGCCGSRVHANRGGGMLQAGSKKCESDDNSKRLGTLFFKLNLGDISDSVSAKLLQLCAAVDRQDYATATQLQVGLTISDWDQCCQWLTALKRLIKTRQGMN</sequence>
<dbReference type="GO" id="GO:0030127">
    <property type="term" value="C:COPII vesicle coat"/>
    <property type="evidence" value="ECO:0007669"/>
    <property type="project" value="TreeGrafter"/>
</dbReference>
<feature type="region of interest" description="Disordered" evidence="4">
    <location>
        <begin position="604"/>
        <end position="630"/>
    </location>
</feature>
<dbReference type="InterPro" id="IPR035897">
    <property type="entry name" value="Toll_tir_struct_dom_sf"/>
</dbReference>
<feature type="compositionally biased region" description="Low complexity" evidence="4">
    <location>
        <begin position="509"/>
        <end position="567"/>
    </location>
</feature>
<comment type="caution">
    <text evidence="7">The sequence shown here is derived from an EMBL/GenBank/DDBJ whole genome shotgun (WGS) entry which is preliminary data.</text>
</comment>
<keyword evidence="1" id="KW-0813">Transport</keyword>
<keyword evidence="2" id="KW-0853">WD repeat</keyword>
<dbReference type="SUPFAM" id="SSF47769">
    <property type="entry name" value="SAM/Pointed domain"/>
    <property type="match status" value="1"/>
</dbReference>
<dbReference type="GO" id="GO:0007165">
    <property type="term" value="P:signal transduction"/>
    <property type="evidence" value="ECO:0007669"/>
    <property type="project" value="InterPro"/>
</dbReference>
<gene>
    <name evidence="7" type="ORF">CYMTET_51221</name>
</gene>
<evidence type="ECO:0000256" key="2">
    <source>
        <dbReference type="ARBA" id="ARBA00022574"/>
    </source>
</evidence>
<dbReference type="PANTHER" id="PTHR13923:SF11">
    <property type="entry name" value="SECRETORY 31, ISOFORM D"/>
    <property type="match status" value="1"/>
</dbReference>